<dbReference type="VEuPathDB" id="VectorBase:AMEM009182"/>
<keyword evidence="5" id="KW-0732">Signal</keyword>
<dbReference type="GO" id="GO:0004252">
    <property type="term" value="F:serine-type endopeptidase activity"/>
    <property type="evidence" value="ECO:0007669"/>
    <property type="project" value="InterPro"/>
</dbReference>
<feature type="domain" description="Peptidase S1" evidence="13">
    <location>
        <begin position="165"/>
        <end position="423"/>
    </location>
</feature>
<dbReference type="Pfam" id="PF00089">
    <property type="entry name" value="Trypsin"/>
    <property type="match status" value="1"/>
</dbReference>
<dbReference type="CDD" id="cd00190">
    <property type="entry name" value="Tryp_SPc"/>
    <property type="match status" value="1"/>
</dbReference>
<name>A0A182V5G8_ANOME</name>
<comment type="subcellular location">
    <subcellularLocation>
        <location evidence="1">Secreted</location>
    </subcellularLocation>
</comment>
<dbReference type="InterPro" id="IPR043504">
    <property type="entry name" value="Peptidase_S1_PA_chymotrypsin"/>
</dbReference>
<evidence type="ECO:0000256" key="1">
    <source>
        <dbReference type="ARBA" id="ARBA00004613"/>
    </source>
</evidence>
<evidence type="ECO:0000256" key="10">
    <source>
        <dbReference type="ARBA" id="ARBA00023180"/>
    </source>
</evidence>
<dbReference type="VEuPathDB" id="VectorBase:AMEM21_015373"/>
<dbReference type="GO" id="GO:0006508">
    <property type="term" value="P:proteolysis"/>
    <property type="evidence" value="ECO:0007669"/>
    <property type="project" value="UniProtKB-KW"/>
</dbReference>
<dbReference type="Gene3D" id="2.40.10.10">
    <property type="entry name" value="Trypsin-like serine proteases"/>
    <property type="match status" value="1"/>
</dbReference>
<dbReference type="PROSITE" id="PS00134">
    <property type="entry name" value="TRYPSIN_HIS"/>
    <property type="match status" value="1"/>
</dbReference>
<evidence type="ECO:0000256" key="3">
    <source>
        <dbReference type="ARBA" id="ARBA00022588"/>
    </source>
</evidence>
<keyword evidence="8" id="KW-0391">Immunity</keyword>
<keyword evidence="9" id="KW-1015">Disulfide bond</keyword>
<dbReference type="SMART" id="SM00680">
    <property type="entry name" value="CLIP"/>
    <property type="match status" value="1"/>
</dbReference>
<dbReference type="PROSITE" id="PS00135">
    <property type="entry name" value="TRYPSIN_SER"/>
    <property type="match status" value="1"/>
</dbReference>
<evidence type="ECO:0000256" key="4">
    <source>
        <dbReference type="ARBA" id="ARBA00022670"/>
    </source>
</evidence>
<dbReference type="InterPro" id="IPR001254">
    <property type="entry name" value="Trypsin_dom"/>
</dbReference>
<keyword evidence="2" id="KW-0964">Secreted</keyword>
<dbReference type="InterPro" id="IPR022700">
    <property type="entry name" value="CLIP"/>
</dbReference>
<dbReference type="InterPro" id="IPR009003">
    <property type="entry name" value="Peptidase_S1_PA"/>
</dbReference>
<protein>
    <recommendedName>
        <fullName evidence="13">Peptidase S1 domain-containing protein</fullName>
    </recommendedName>
</protein>
<evidence type="ECO:0000256" key="7">
    <source>
        <dbReference type="ARBA" id="ARBA00022825"/>
    </source>
</evidence>
<dbReference type="SMART" id="SM00020">
    <property type="entry name" value="Tryp_SPc"/>
    <property type="match status" value="1"/>
</dbReference>
<keyword evidence="7 12" id="KW-0720">Serine protease</keyword>
<dbReference type="PROSITE" id="PS50240">
    <property type="entry name" value="TRYPSIN_DOM"/>
    <property type="match status" value="1"/>
</dbReference>
<evidence type="ECO:0000256" key="9">
    <source>
        <dbReference type="ARBA" id="ARBA00023157"/>
    </source>
</evidence>
<reference evidence="14" key="1">
    <citation type="submission" date="2020-05" db="UniProtKB">
        <authorList>
            <consortium name="EnsemblMetazoa"/>
        </authorList>
    </citation>
    <scope>IDENTIFICATION</scope>
    <source>
        <strain evidence="14">MAF</strain>
    </source>
</reference>
<evidence type="ECO:0000313" key="15">
    <source>
        <dbReference type="Proteomes" id="UP000075903"/>
    </source>
</evidence>
<organism evidence="14 15">
    <name type="scientific">Anopheles merus</name>
    <name type="common">Mosquito</name>
    <dbReference type="NCBI Taxonomy" id="30066"/>
    <lineage>
        <taxon>Eukaryota</taxon>
        <taxon>Metazoa</taxon>
        <taxon>Ecdysozoa</taxon>
        <taxon>Arthropoda</taxon>
        <taxon>Hexapoda</taxon>
        <taxon>Insecta</taxon>
        <taxon>Pterygota</taxon>
        <taxon>Neoptera</taxon>
        <taxon>Endopterygota</taxon>
        <taxon>Diptera</taxon>
        <taxon>Nematocera</taxon>
        <taxon>Culicoidea</taxon>
        <taxon>Culicidae</taxon>
        <taxon>Anophelinae</taxon>
        <taxon>Anopheles</taxon>
    </lineage>
</organism>
<keyword evidence="3" id="KW-0399">Innate immunity</keyword>
<dbReference type="GO" id="GO:0045087">
    <property type="term" value="P:innate immune response"/>
    <property type="evidence" value="ECO:0007669"/>
    <property type="project" value="UniProtKB-KW"/>
</dbReference>
<dbReference type="GO" id="GO:0005576">
    <property type="term" value="C:extracellular region"/>
    <property type="evidence" value="ECO:0007669"/>
    <property type="project" value="UniProtKB-SubCell"/>
</dbReference>
<dbReference type="Proteomes" id="UP000075903">
    <property type="component" value="Unassembled WGS sequence"/>
</dbReference>
<keyword evidence="4 12" id="KW-0645">Protease</keyword>
<keyword evidence="6 12" id="KW-0378">Hydrolase</keyword>
<dbReference type="STRING" id="30066.A0A182V5G8"/>
<dbReference type="PRINTS" id="PR00722">
    <property type="entry name" value="CHYMOTRYPSIN"/>
</dbReference>
<dbReference type="AlphaFoldDB" id="A0A182V5G8"/>
<evidence type="ECO:0000256" key="11">
    <source>
        <dbReference type="ARBA" id="ARBA00024195"/>
    </source>
</evidence>
<dbReference type="InterPro" id="IPR051487">
    <property type="entry name" value="Ser/Thr_Proteases_Immune/Dev"/>
</dbReference>
<accession>A0A182V5G8</accession>
<dbReference type="SUPFAM" id="SSF50494">
    <property type="entry name" value="Trypsin-like serine proteases"/>
    <property type="match status" value="1"/>
</dbReference>
<dbReference type="InterPro" id="IPR018114">
    <property type="entry name" value="TRYPSIN_HIS"/>
</dbReference>
<dbReference type="EnsemblMetazoa" id="AMEM009182-RA">
    <property type="protein sequence ID" value="AMEM009182-PA"/>
    <property type="gene ID" value="AMEM009182"/>
</dbReference>
<keyword evidence="15" id="KW-1185">Reference proteome</keyword>
<evidence type="ECO:0000256" key="6">
    <source>
        <dbReference type="ARBA" id="ARBA00022801"/>
    </source>
</evidence>
<proteinExistence type="inferred from homology"/>
<dbReference type="PANTHER" id="PTHR24256">
    <property type="entry name" value="TRYPTASE-RELATED"/>
    <property type="match status" value="1"/>
</dbReference>
<sequence length="429" mass="46212">MLLLLLLERTSSDICSSVINSTVPVAVFGPTSAGHVFFLLLESSLGQRPKTQRVRMARWLPVLSLAAVLSQASGIIEERFVGDPCTLYSGEPGVCARATECAWLRPALRAHEITYEQLVKCEFEGNDLVICCRAPPTKASRVGVRPSVQACATYDGTQPQLAYHIIAGSKAQEGDVPFIAALGYRPPTADDGPPTGAGYLWACGSSLITVRFLLTAAHCIRTPHGMPVVARMGTIDLLSPPVPADVQDRAIKNIIVHPQYRNKYDDIALLEVTDPFQMDVGLQPVCLRTDTAEFGPDVVLQVAGWGQTEESASSAGLLRANLSTVPVAECDRTYAGAMLAKVKSIRPSQYCARGFRAPGEDNWYSDSCEGDSGGPLYHVAGEEGSSKYYLVGVTSFGLGCGSSTPSVYTRVAYYLDWIESHVWPEDGTT</sequence>
<evidence type="ECO:0000256" key="5">
    <source>
        <dbReference type="ARBA" id="ARBA00022729"/>
    </source>
</evidence>
<evidence type="ECO:0000313" key="14">
    <source>
        <dbReference type="EnsemblMetazoa" id="AMEM009182-PA"/>
    </source>
</evidence>
<dbReference type="InterPro" id="IPR033116">
    <property type="entry name" value="TRYPSIN_SER"/>
</dbReference>
<comment type="similarity">
    <text evidence="11">Belongs to the peptidase S1 family. CLIP subfamily.</text>
</comment>
<keyword evidence="10" id="KW-0325">Glycoprotein</keyword>
<evidence type="ECO:0000259" key="13">
    <source>
        <dbReference type="PROSITE" id="PS50240"/>
    </source>
</evidence>
<evidence type="ECO:0000256" key="12">
    <source>
        <dbReference type="RuleBase" id="RU363034"/>
    </source>
</evidence>
<dbReference type="Gene3D" id="3.30.1640.30">
    <property type="match status" value="1"/>
</dbReference>
<evidence type="ECO:0000256" key="2">
    <source>
        <dbReference type="ARBA" id="ARBA00022525"/>
    </source>
</evidence>
<dbReference type="InterPro" id="IPR038565">
    <property type="entry name" value="CLIP_sf"/>
</dbReference>
<evidence type="ECO:0000256" key="8">
    <source>
        <dbReference type="ARBA" id="ARBA00022859"/>
    </source>
</evidence>
<dbReference type="InterPro" id="IPR001314">
    <property type="entry name" value="Peptidase_S1A"/>
</dbReference>